<dbReference type="InterPro" id="IPR021109">
    <property type="entry name" value="Peptidase_aspartic_dom_sf"/>
</dbReference>
<proteinExistence type="predicted"/>
<dbReference type="EMBL" id="FJOG01000007">
    <property type="protein sequence ID" value="CZR56002.1"/>
    <property type="molecule type" value="Genomic_DNA"/>
</dbReference>
<evidence type="ECO:0000259" key="4">
    <source>
        <dbReference type="PROSITE" id="PS51767"/>
    </source>
</evidence>
<dbReference type="OrthoDB" id="5361565at2759"/>
<dbReference type="STRING" id="576137.A0A1L7WT96"/>
<accession>A0A1L7WT96</accession>
<dbReference type="Gene3D" id="2.40.70.10">
    <property type="entry name" value="Acid Proteases"/>
    <property type="match status" value="2"/>
</dbReference>
<feature type="chain" id="PRO_5013199662" description="Peptidase A1 domain-containing protein" evidence="3">
    <location>
        <begin position="20"/>
        <end position="583"/>
    </location>
</feature>
<sequence>MHHLRLLVVLIEVASVTRANDCTIPPLVLAIKNNTLSGDGIALNRGIAAKFGDGKQIEGLRLDFTRNNTGLRNSLDCSTGSQSTISQCIGASGGVFIINASTSFNAATSDSWNVTSIDASPNGAHITYGYDTVTFGPNDTIPSFPFDVWSDTTSANRSSLGMGRNSSVLSSLLGAGVIPSPEFGLYYGSRSMNNPSDGELVIGGYNSNRVNGTFANFSMATSYLDQPCPLQVLLKDVRVTTSNGSSSSLMADGEARVPACINPVENGFQFTPAMYKVWAGLTQHPSNPPSDGSHNYTQQTYPLSSEPLMNELIIQLEGWYQVTIPHYELVSFERGNDAQGLYAVINSSRIQSAVTDTGGRFTYPVLGGVFLSQNYLNVDYNRNVFGLAHAITSIPSNDTVTSTCSGGTQEIELPPSPSTNSTPSASPSSGSTLSTGAIVGVAIGSAAGLILLVAAAVGLFFYRKNRRTLPFATRNSDGDTTAHLSPDMSMTGSASVGTRTHSAPDASQSDSAFRQGHQQPQEVTAELPSPSGSPNSPQPVVERWDDGMLPKGIPLGMAAVPNISQFLQYRSGTAKESRNNLGG</sequence>
<feature type="compositionally biased region" description="Polar residues" evidence="1">
    <location>
        <begin position="473"/>
        <end position="522"/>
    </location>
</feature>
<feature type="signal peptide" evidence="3">
    <location>
        <begin position="1"/>
        <end position="19"/>
    </location>
</feature>
<dbReference type="InterPro" id="IPR033121">
    <property type="entry name" value="PEPTIDASE_A1"/>
</dbReference>
<keyword evidence="2" id="KW-0812">Transmembrane</keyword>
<reference evidence="5 6" key="1">
    <citation type="submission" date="2016-03" db="EMBL/GenBank/DDBJ databases">
        <authorList>
            <person name="Ploux O."/>
        </authorList>
    </citation>
    <scope>NUCLEOTIDE SEQUENCE [LARGE SCALE GENOMIC DNA]</scope>
    <source>
        <strain evidence="5 6">UAMH 11012</strain>
    </source>
</reference>
<feature type="transmembrane region" description="Helical" evidence="2">
    <location>
        <begin position="437"/>
        <end position="462"/>
    </location>
</feature>
<feature type="region of interest" description="Disordered" evidence="1">
    <location>
        <begin position="398"/>
        <end position="431"/>
    </location>
</feature>
<gene>
    <name evidence="5" type="ORF">PAC_05890</name>
</gene>
<keyword evidence="2" id="KW-1133">Transmembrane helix</keyword>
<keyword evidence="3" id="KW-0732">Signal</keyword>
<dbReference type="Pfam" id="PF00026">
    <property type="entry name" value="Asp"/>
    <property type="match status" value="1"/>
</dbReference>
<dbReference type="PROSITE" id="PS51767">
    <property type="entry name" value="PEPTIDASE_A1"/>
    <property type="match status" value="1"/>
</dbReference>
<feature type="compositionally biased region" description="Polar residues" evidence="1">
    <location>
        <begin position="398"/>
        <end position="408"/>
    </location>
</feature>
<evidence type="ECO:0000256" key="3">
    <source>
        <dbReference type="SAM" id="SignalP"/>
    </source>
</evidence>
<evidence type="ECO:0000256" key="1">
    <source>
        <dbReference type="SAM" id="MobiDB-lite"/>
    </source>
</evidence>
<dbReference type="SUPFAM" id="SSF50630">
    <property type="entry name" value="Acid proteases"/>
    <property type="match status" value="1"/>
</dbReference>
<keyword evidence="6" id="KW-1185">Reference proteome</keyword>
<dbReference type="Proteomes" id="UP000184330">
    <property type="component" value="Unassembled WGS sequence"/>
</dbReference>
<keyword evidence="2" id="KW-0472">Membrane</keyword>
<feature type="compositionally biased region" description="Low complexity" evidence="1">
    <location>
        <begin position="528"/>
        <end position="539"/>
    </location>
</feature>
<protein>
    <recommendedName>
        <fullName evidence="4">Peptidase A1 domain-containing protein</fullName>
    </recommendedName>
</protein>
<feature type="region of interest" description="Disordered" evidence="1">
    <location>
        <begin position="471"/>
        <end position="546"/>
    </location>
</feature>
<evidence type="ECO:0000313" key="5">
    <source>
        <dbReference type="EMBL" id="CZR56002.1"/>
    </source>
</evidence>
<dbReference type="AlphaFoldDB" id="A0A1L7WT96"/>
<organism evidence="5 6">
    <name type="scientific">Phialocephala subalpina</name>
    <dbReference type="NCBI Taxonomy" id="576137"/>
    <lineage>
        <taxon>Eukaryota</taxon>
        <taxon>Fungi</taxon>
        <taxon>Dikarya</taxon>
        <taxon>Ascomycota</taxon>
        <taxon>Pezizomycotina</taxon>
        <taxon>Leotiomycetes</taxon>
        <taxon>Helotiales</taxon>
        <taxon>Mollisiaceae</taxon>
        <taxon>Phialocephala</taxon>
        <taxon>Phialocephala fortinii species complex</taxon>
    </lineage>
</organism>
<evidence type="ECO:0000313" key="6">
    <source>
        <dbReference type="Proteomes" id="UP000184330"/>
    </source>
</evidence>
<feature type="compositionally biased region" description="Low complexity" evidence="1">
    <location>
        <begin position="418"/>
        <end position="431"/>
    </location>
</feature>
<evidence type="ECO:0000256" key="2">
    <source>
        <dbReference type="SAM" id="Phobius"/>
    </source>
</evidence>
<name>A0A1L7WT96_9HELO</name>
<feature type="domain" description="Peptidase A1" evidence="4">
    <location>
        <begin position="60"/>
        <end position="388"/>
    </location>
</feature>